<protein>
    <recommendedName>
        <fullName evidence="4">Secreted protein</fullName>
    </recommendedName>
</protein>
<name>A0A811NBK4_9POAL</name>
<feature type="signal peptide" evidence="1">
    <location>
        <begin position="1"/>
        <end position="24"/>
    </location>
</feature>
<keyword evidence="3" id="KW-1185">Reference proteome</keyword>
<gene>
    <name evidence="2" type="ORF">NCGR_LOCUS14316</name>
</gene>
<dbReference type="EMBL" id="CAJGYO010000003">
    <property type="protein sequence ID" value="CAD6220898.1"/>
    <property type="molecule type" value="Genomic_DNA"/>
</dbReference>
<evidence type="ECO:0008006" key="4">
    <source>
        <dbReference type="Google" id="ProtNLM"/>
    </source>
</evidence>
<organism evidence="2 3">
    <name type="scientific">Miscanthus lutarioriparius</name>
    <dbReference type="NCBI Taxonomy" id="422564"/>
    <lineage>
        <taxon>Eukaryota</taxon>
        <taxon>Viridiplantae</taxon>
        <taxon>Streptophyta</taxon>
        <taxon>Embryophyta</taxon>
        <taxon>Tracheophyta</taxon>
        <taxon>Spermatophyta</taxon>
        <taxon>Magnoliopsida</taxon>
        <taxon>Liliopsida</taxon>
        <taxon>Poales</taxon>
        <taxon>Poaceae</taxon>
        <taxon>PACMAD clade</taxon>
        <taxon>Panicoideae</taxon>
        <taxon>Andropogonodae</taxon>
        <taxon>Andropogoneae</taxon>
        <taxon>Saccharinae</taxon>
        <taxon>Miscanthus</taxon>
    </lineage>
</organism>
<sequence length="121" mass="13009">MGSKGLGLCLLRAATLLMIDRISAAYSVRRSRPQQRVVDEVPLALLNVKSKVAFPISDDGRTSLTPRARQRCNSLDRLGAYSAATLGARSRLHRRSLTMAILRGDSSAEGGLMAEGPASWA</sequence>
<dbReference type="AlphaFoldDB" id="A0A811NBK4"/>
<keyword evidence="1" id="KW-0732">Signal</keyword>
<feature type="chain" id="PRO_5032405146" description="Secreted protein" evidence="1">
    <location>
        <begin position="25"/>
        <end position="121"/>
    </location>
</feature>
<evidence type="ECO:0000256" key="1">
    <source>
        <dbReference type="SAM" id="SignalP"/>
    </source>
</evidence>
<proteinExistence type="predicted"/>
<accession>A0A811NBK4</accession>
<reference evidence="2" key="1">
    <citation type="submission" date="2020-10" db="EMBL/GenBank/DDBJ databases">
        <authorList>
            <person name="Han B."/>
            <person name="Lu T."/>
            <person name="Zhao Q."/>
            <person name="Huang X."/>
            <person name="Zhao Y."/>
        </authorList>
    </citation>
    <scope>NUCLEOTIDE SEQUENCE</scope>
</reference>
<evidence type="ECO:0000313" key="2">
    <source>
        <dbReference type="EMBL" id="CAD6220898.1"/>
    </source>
</evidence>
<dbReference type="Proteomes" id="UP000604825">
    <property type="component" value="Unassembled WGS sequence"/>
</dbReference>
<evidence type="ECO:0000313" key="3">
    <source>
        <dbReference type="Proteomes" id="UP000604825"/>
    </source>
</evidence>
<comment type="caution">
    <text evidence="2">The sequence shown here is derived from an EMBL/GenBank/DDBJ whole genome shotgun (WGS) entry which is preliminary data.</text>
</comment>